<proteinExistence type="predicted"/>
<dbReference type="GO" id="GO:0004806">
    <property type="term" value="F:triacylglycerol lipase activity"/>
    <property type="evidence" value="ECO:0007669"/>
    <property type="project" value="InterPro"/>
</dbReference>
<dbReference type="InterPro" id="IPR005152">
    <property type="entry name" value="Lipase_secreted"/>
</dbReference>
<dbReference type="HOGENOM" id="CLU_029538_1_0_1"/>
<organism evidence="2 3">
    <name type="scientific">Aureobasidium melanogenum (strain CBS 110374)</name>
    <name type="common">Aureobasidium pullulans var. melanogenum</name>
    <dbReference type="NCBI Taxonomy" id="1043003"/>
    <lineage>
        <taxon>Eukaryota</taxon>
        <taxon>Fungi</taxon>
        <taxon>Dikarya</taxon>
        <taxon>Ascomycota</taxon>
        <taxon>Pezizomycotina</taxon>
        <taxon>Dothideomycetes</taxon>
        <taxon>Dothideomycetidae</taxon>
        <taxon>Dothideales</taxon>
        <taxon>Saccotheciaceae</taxon>
        <taxon>Aureobasidium</taxon>
    </lineage>
</organism>
<dbReference type="PANTHER" id="PTHR34853:SF1">
    <property type="entry name" value="LIPASE 5"/>
    <property type="match status" value="1"/>
</dbReference>
<dbReference type="EMBL" id="KL584828">
    <property type="protein sequence ID" value="KEQ64502.1"/>
    <property type="molecule type" value="Genomic_DNA"/>
</dbReference>
<dbReference type="GO" id="GO:0016042">
    <property type="term" value="P:lipid catabolic process"/>
    <property type="evidence" value="ECO:0007669"/>
    <property type="project" value="InterPro"/>
</dbReference>
<name>A0A074W3J5_AURM1</name>
<dbReference type="Pfam" id="PF03583">
    <property type="entry name" value="LIP"/>
    <property type="match status" value="1"/>
</dbReference>
<dbReference type="RefSeq" id="XP_040881525.1">
    <property type="nucleotide sequence ID" value="XM_041020705.1"/>
</dbReference>
<dbReference type="InterPro" id="IPR029058">
    <property type="entry name" value="AB_hydrolase_fold"/>
</dbReference>
<evidence type="ECO:0000313" key="2">
    <source>
        <dbReference type="EMBL" id="KEQ64502.1"/>
    </source>
</evidence>
<evidence type="ECO:0008006" key="4">
    <source>
        <dbReference type="Google" id="ProtNLM"/>
    </source>
</evidence>
<feature type="signal peptide" evidence="1">
    <location>
        <begin position="1"/>
        <end position="18"/>
    </location>
</feature>
<dbReference type="GeneID" id="63914078"/>
<evidence type="ECO:0000313" key="3">
    <source>
        <dbReference type="Proteomes" id="UP000030672"/>
    </source>
</evidence>
<keyword evidence="3" id="KW-1185">Reference proteome</keyword>
<gene>
    <name evidence="2" type="ORF">M437DRAFT_43213</name>
</gene>
<dbReference type="SUPFAM" id="SSF53474">
    <property type="entry name" value="alpha/beta-Hydrolases"/>
    <property type="match status" value="1"/>
</dbReference>
<protein>
    <recommendedName>
        <fullName evidence="4">Secretory lipase</fullName>
    </recommendedName>
</protein>
<sequence>MLLSSLISLVISAPRVSATQGSNFNVSIQTAESYGCAEQCYATLQMGNEADLSTLGYDFDFEFFSVATNFSDTSRPGDLLKLKPIDPTNLTTISGVSVYRMQYVSQDEHGAPVPVSGAIILPFALPRSGVFPLMAWAHGTIGAYNGCAVSNSPNLWDYDSWSLMSERGYAIVATDYTGLGVDYTTHKYGNFPLHAKDVFFSVIAARKAFGRTLSKHWMAAGHSQGGGAVWKLAEDVQSLSSDCNQTHEARNYLGTVALAPATRIIDMAVTAASQLAVSTDFHDSSAFSLLPLLSIALKRFDSRYNHSILADPMKARIELSDLAQLCASAMLGLTLDLNFTQVGDLNGLSELDAEIAYRFQNQTAPTQGTKAHHPILVVQGINDTAILAETTVSSYNAACQTGSEIHLMLYAKQDHSGVLTTGAVDWLKWIEQRFSGIATSGRCDKIEKKAFDYAYVRAAPEVDPSSGTLN</sequence>
<dbReference type="Gene3D" id="3.40.50.1820">
    <property type="entry name" value="alpha/beta hydrolase"/>
    <property type="match status" value="2"/>
</dbReference>
<accession>A0A074W3J5</accession>
<dbReference type="STRING" id="1043003.A0A074W3J5"/>
<evidence type="ECO:0000256" key="1">
    <source>
        <dbReference type="SAM" id="SignalP"/>
    </source>
</evidence>
<dbReference type="PANTHER" id="PTHR34853">
    <property type="match status" value="1"/>
</dbReference>
<reference evidence="2 3" key="1">
    <citation type="journal article" date="2014" name="BMC Genomics">
        <title>Genome sequencing of four Aureobasidium pullulans varieties: biotechnological potential, stress tolerance, and description of new species.</title>
        <authorList>
            <person name="Gostin Ar C."/>
            <person name="Ohm R.A."/>
            <person name="Kogej T."/>
            <person name="Sonjak S."/>
            <person name="Turk M."/>
            <person name="Zajc J."/>
            <person name="Zalar P."/>
            <person name="Grube M."/>
            <person name="Sun H."/>
            <person name="Han J."/>
            <person name="Sharma A."/>
            <person name="Chiniquy J."/>
            <person name="Ngan C.Y."/>
            <person name="Lipzen A."/>
            <person name="Barry K."/>
            <person name="Grigoriev I.V."/>
            <person name="Gunde-Cimerman N."/>
        </authorList>
    </citation>
    <scope>NUCLEOTIDE SEQUENCE [LARGE SCALE GENOMIC DNA]</scope>
    <source>
        <strain evidence="2 3">CBS 110374</strain>
    </source>
</reference>
<keyword evidence="1" id="KW-0732">Signal</keyword>
<dbReference type="Proteomes" id="UP000030672">
    <property type="component" value="Unassembled WGS sequence"/>
</dbReference>
<dbReference type="AlphaFoldDB" id="A0A074W3J5"/>
<feature type="chain" id="PRO_5001702517" description="Secretory lipase" evidence="1">
    <location>
        <begin position="19"/>
        <end position="470"/>
    </location>
</feature>